<feature type="region of interest" description="Disordered" evidence="1">
    <location>
        <begin position="1"/>
        <end position="62"/>
    </location>
</feature>
<comment type="caution">
    <text evidence="2">The sequence shown here is derived from an EMBL/GenBank/DDBJ whole genome shotgun (WGS) entry which is preliminary data.</text>
</comment>
<proteinExistence type="predicted"/>
<name>A0A813B7J7_9DINO</name>
<feature type="compositionally biased region" description="Acidic residues" evidence="1">
    <location>
        <begin position="51"/>
        <end position="62"/>
    </location>
</feature>
<evidence type="ECO:0000313" key="2">
    <source>
        <dbReference type="EMBL" id="CAE7892678.1"/>
    </source>
</evidence>
<dbReference type="OrthoDB" id="348546at2759"/>
<feature type="compositionally biased region" description="Basic and acidic residues" evidence="1">
    <location>
        <begin position="37"/>
        <end position="50"/>
    </location>
</feature>
<feature type="non-terminal residue" evidence="2">
    <location>
        <position position="1"/>
    </location>
</feature>
<keyword evidence="3" id="KW-1185">Reference proteome</keyword>
<evidence type="ECO:0000256" key="1">
    <source>
        <dbReference type="SAM" id="MobiDB-lite"/>
    </source>
</evidence>
<gene>
    <name evidence="2" type="ORF">SNEC2469_LOCUS29730</name>
</gene>
<dbReference type="AlphaFoldDB" id="A0A813B7J7"/>
<evidence type="ECO:0000313" key="3">
    <source>
        <dbReference type="Proteomes" id="UP000601435"/>
    </source>
</evidence>
<dbReference type="EMBL" id="CAJNJA010067650">
    <property type="protein sequence ID" value="CAE7892678.1"/>
    <property type="molecule type" value="Genomic_DNA"/>
</dbReference>
<dbReference type="Proteomes" id="UP000601435">
    <property type="component" value="Unassembled WGS sequence"/>
</dbReference>
<sequence>MQAGRLRIEGESVDNSKDDGDANKGPDEVFDGAGNKIEVKKSDGKKKQTMTDEEIWELEDSA</sequence>
<organism evidence="2 3">
    <name type="scientific">Symbiodinium necroappetens</name>
    <dbReference type="NCBI Taxonomy" id="1628268"/>
    <lineage>
        <taxon>Eukaryota</taxon>
        <taxon>Sar</taxon>
        <taxon>Alveolata</taxon>
        <taxon>Dinophyceae</taxon>
        <taxon>Suessiales</taxon>
        <taxon>Symbiodiniaceae</taxon>
        <taxon>Symbiodinium</taxon>
    </lineage>
</organism>
<accession>A0A813B7J7</accession>
<feature type="compositionally biased region" description="Basic and acidic residues" evidence="1">
    <location>
        <begin position="1"/>
        <end position="27"/>
    </location>
</feature>
<protein>
    <submittedName>
        <fullName evidence="2">Uncharacterized protein</fullName>
    </submittedName>
</protein>
<reference evidence="2" key="1">
    <citation type="submission" date="2021-02" db="EMBL/GenBank/DDBJ databases">
        <authorList>
            <person name="Dougan E. K."/>
            <person name="Rhodes N."/>
            <person name="Thang M."/>
            <person name="Chan C."/>
        </authorList>
    </citation>
    <scope>NUCLEOTIDE SEQUENCE</scope>
</reference>